<feature type="transmembrane region" description="Helical" evidence="2">
    <location>
        <begin position="877"/>
        <end position="897"/>
    </location>
</feature>
<feature type="compositionally biased region" description="Low complexity" evidence="1">
    <location>
        <begin position="253"/>
        <end position="265"/>
    </location>
</feature>
<evidence type="ECO:0000313" key="5">
    <source>
        <dbReference type="Proteomes" id="UP001642484"/>
    </source>
</evidence>
<reference evidence="4 5" key="1">
    <citation type="submission" date="2024-02" db="EMBL/GenBank/DDBJ databases">
        <authorList>
            <person name="Chen Y."/>
            <person name="Shah S."/>
            <person name="Dougan E. K."/>
            <person name="Thang M."/>
            <person name="Chan C."/>
        </authorList>
    </citation>
    <scope>NUCLEOTIDE SEQUENCE [LARGE SCALE GENOMIC DNA]</scope>
</reference>
<keyword evidence="2" id="KW-1133">Transmembrane helix</keyword>
<dbReference type="InterPro" id="IPR021919">
    <property type="entry name" value="CCB1"/>
</dbReference>
<evidence type="ECO:0000256" key="1">
    <source>
        <dbReference type="SAM" id="MobiDB-lite"/>
    </source>
</evidence>
<gene>
    <name evidence="4" type="ORF">CCMP2556_LOCUS14638</name>
</gene>
<feature type="chain" id="PRO_5047160447" evidence="3">
    <location>
        <begin position="39"/>
        <end position="1109"/>
    </location>
</feature>
<feature type="transmembrane region" description="Helical" evidence="2">
    <location>
        <begin position="962"/>
        <end position="983"/>
    </location>
</feature>
<keyword evidence="5" id="KW-1185">Reference proteome</keyword>
<name>A0ABP0K757_9DINO</name>
<keyword evidence="2" id="KW-0812">Transmembrane</keyword>
<dbReference type="Proteomes" id="UP001642484">
    <property type="component" value="Unassembled WGS sequence"/>
</dbReference>
<feature type="transmembrane region" description="Helical" evidence="2">
    <location>
        <begin position="995"/>
        <end position="1011"/>
    </location>
</feature>
<dbReference type="PANTHER" id="PTHR35302">
    <property type="match status" value="1"/>
</dbReference>
<dbReference type="Pfam" id="PF12046">
    <property type="entry name" value="CCB1"/>
    <property type="match status" value="1"/>
</dbReference>
<feature type="region of interest" description="Disordered" evidence="1">
    <location>
        <begin position="248"/>
        <end position="283"/>
    </location>
</feature>
<feature type="region of interest" description="Disordered" evidence="1">
    <location>
        <begin position="1081"/>
        <end position="1109"/>
    </location>
</feature>
<organism evidence="4 5">
    <name type="scientific">Durusdinium trenchii</name>
    <dbReference type="NCBI Taxonomy" id="1381693"/>
    <lineage>
        <taxon>Eukaryota</taxon>
        <taxon>Sar</taxon>
        <taxon>Alveolata</taxon>
        <taxon>Dinophyceae</taxon>
        <taxon>Suessiales</taxon>
        <taxon>Symbiodiniaceae</taxon>
        <taxon>Durusdinium</taxon>
    </lineage>
</organism>
<keyword evidence="3" id="KW-0732">Signal</keyword>
<comment type="caution">
    <text evidence="4">The sequence shown here is derived from an EMBL/GenBank/DDBJ whole genome shotgun (WGS) entry which is preliminary data.</text>
</comment>
<proteinExistence type="predicted"/>
<evidence type="ECO:0000256" key="3">
    <source>
        <dbReference type="SAM" id="SignalP"/>
    </source>
</evidence>
<feature type="signal peptide" evidence="3">
    <location>
        <begin position="1"/>
        <end position="38"/>
    </location>
</feature>
<evidence type="ECO:0000256" key="2">
    <source>
        <dbReference type="SAM" id="Phobius"/>
    </source>
</evidence>
<keyword evidence="2" id="KW-0472">Membrane</keyword>
<protein>
    <submittedName>
        <fullName evidence="4">Uncharacterized protein</fullName>
    </submittedName>
</protein>
<feature type="compositionally biased region" description="Basic and acidic residues" evidence="1">
    <location>
        <begin position="1082"/>
        <end position="1109"/>
    </location>
</feature>
<evidence type="ECO:0000313" key="4">
    <source>
        <dbReference type="EMBL" id="CAK9021954.1"/>
    </source>
</evidence>
<dbReference type="PANTHER" id="PTHR35302:SF1">
    <property type="entry name" value="PROTEIN COFACTOR ASSEMBLY OF COMPLEX C SUBUNIT B CCB1, CHLOROPLASTIC"/>
    <property type="match status" value="1"/>
</dbReference>
<dbReference type="EMBL" id="CAXAMN010007557">
    <property type="protein sequence ID" value="CAK9021954.1"/>
    <property type="molecule type" value="Genomic_DNA"/>
</dbReference>
<sequence length="1109" mass="122324">MQDRWRVQRVPRAEPEMAMEMWFIFSSVLLLQCPFTQAADPLKTWLGSLQLRFPDSDQQSEDEGEESSAYFKYHDLECHNLRFDMIHSGRMRSDEDPVLGLLIDGVAIDCSGAFTATSYLTSLSVGSGTFTAKLTDNNGPRFEILFDRLHHSMPDLYQLRRLRCEIAFAAEVELGKESYVLWAADRILKILRPFTSMLFQKAIEKQACSALDEILQVKLDPYVQEMNNLFFPSGRKLAAVGASSELLATDDQPTTTTPPANWSNSSDDKSASSNETPVDPRADPKLYDWQTSTFLQWGNWFATKVLPPEVARELFAAADVEFLKYDLADLHLPPFQFEIDQHETAGLRLHISVVMREIYFKGIEGVQAYAVEAESPSQLRGSLNLGTEEHPAMTMGLKLQITVEAKSTAEGAAPTASLVEEISFMVGAKQPSVSVQVRVPCGLEKMMKSNTIAQLLVDPENCLRSFLLEAPSLEWMNVTFQGLSTPLSYIANTEGQLEQDISDFFNVMVTIFNELYEAHLPGAIARLTTSDKGLNLINSMLQKHLSPSECISEQDAQQQVKERYPEKFNNWPELLDGQIQGYVHQIIHGLLKANETAVPQGWLEMPPINVGALRDVHLKDAKVTGTSQISQLQLLETNAKAPDTIAFDMEASCPTEQKNFPSSLVMTVAGTLDETGEALVQVDLPCGKLHTTLNLSVDVLEASTLLFPPSVFCTLLSPFEQIIITRLDAEDQGAGKLFVTLGSSDRRELLEEMCNLHPRLCSFMSRVGRSYGSAENATLLLQYLHQEAVGLCDAMVAPRHTGLQDERDGRHDGGGGRWGRSLARLALCFLVAVGVVREVCFLTGRGLVGRLRPRVSRAAGDLGTPPPNLPGLEPSQLSLGTAFALFVVAIPGVIGTIQRSAQPKFVEKTYVMPGTGAGGLEMRSIAGGIVAYFTGNNYMMEESPQQGRIGFVGQLQGSVGQAAFLTACLAGAIFGVALLLVQIFPEGPFSVGPDWWFLPIILSPSAGVYYWQRAFRKDIVEIQLGMSDDFMETTLLLLGSLDTIEELQSGVRFQSDTGKLYRLMEKGMEFQPGIFESNEGVKVYRERRPPREDGGETSAAKEAESSVKA</sequence>
<accession>A0ABP0K757</accession>